<reference evidence="2" key="1">
    <citation type="submission" date="2020-09" db="EMBL/GenBank/DDBJ databases">
        <title>Taishania pollutisoli gen. nov., sp. nov., Isolated from Tetrabromobisphenol A-Contaminated Soil.</title>
        <authorList>
            <person name="Chen Q."/>
        </authorList>
    </citation>
    <scope>NUCLEOTIDE SEQUENCE</scope>
    <source>
        <strain evidence="2">CZZ-1</strain>
    </source>
</reference>
<feature type="transmembrane region" description="Helical" evidence="1">
    <location>
        <begin position="202"/>
        <end position="223"/>
    </location>
</feature>
<evidence type="ECO:0000313" key="2">
    <source>
        <dbReference type="EMBL" id="MBC9812457.1"/>
    </source>
</evidence>
<keyword evidence="1" id="KW-0472">Membrane</keyword>
<organism evidence="2 3">
    <name type="scientific">Taishania pollutisoli</name>
    <dbReference type="NCBI Taxonomy" id="2766479"/>
    <lineage>
        <taxon>Bacteria</taxon>
        <taxon>Pseudomonadati</taxon>
        <taxon>Bacteroidota</taxon>
        <taxon>Flavobacteriia</taxon>
        <taxon>Flavobacteriales</taxon>
        <taxon>Crocinitomicaceae</taxon>
        <taxon>Taishania</taxon>
    </lineage>
</organism>
<feature type="transmembrane region" description="Helical" evidence="1">
    <location>
        <begin position="229"/>
        <end position="244"/>
    </location>
</feature>
<keyword evidence="1" id="KW-1133">Transmembrane helix</keyword>
<accession>A0A8J6TSP5</accession>
<evidence type="ECO:0000313" key="3">
    <source>
        <dbReference type="Proteomes" id="UP000652681"/>
    </source>
</evidence>
<dbReference type="Proteomes" id="UP000652681">
    <property type="component" value="Unassembled WGS sequence"/>
</dbReference>
<evidence type="ECO:0008006" key="4">
    <source>
        <dbReference type="Google" id="ProtNLM"/>
    </source>
</evidence>
<feature type="transmembrane region" description="Helical" evidence="1">
    <location>
        <begin position="135"/>
        <end position="156"/>
    </location>
</feature>
<comment type="caution">
    <text evidence="2">The sequence shown here is derived from an EMBL/GenBank/DDBJ whole genome shotgun (WGS) entry which is preliminary data.</text>
</comment>
<keyword evidence="3" id="KW-1185">Reference proteome</keyword>
<proteinExistence type="predicted"/>
<feature type="transmembrane region" description="Helical" evidence="1">
    <location>
        <begin position="104"/>
        <end position="123"/>
    </location>
</feature>
<keyword evidence="1" id="KW-0812">Transmembrane</keyword>
<dbReference type="AlphaFoldDB" id="A0A8J6TSP5"/>
<feature type="transmembrane region" description="Helical" evidence="1">
    <location>
        <begin position="162"/>
        <end position="181"/>
    </location>
</feature>
<name>A0A8J6TSP5_9FLAO</name>
<protein>
    <recommendedName>
        <fullName evidence="4">Prenyltransferase</fullName>
    </recommendedName>
</protein>
<feature type="transmembrane region" description="Helical" evidence="1">
    <location>
        <begin position="7"/>
        <end position="29"/>
    </location>
</feature>
<feature type="transmembrane region" description="Helical" evidence="1">
    <location>
        <begin position="41"/>
        <end position="59"/>
    </location>
</feature>
<sequence length="270" mass="30575">MQFFRRIGYFLVASNLVVSFSGGFLAFGIARHFSLEHPLRYASILFLLIFAVYTLQRIVDQSGFSASEPSVWGNATAIPVVFSLVALLGAFILGISVFHFSPSLVFLSVFFSFLCYWYTVPFFGQKLREIPGIKIVVTAMTWSYGCVVFPLINEGIPLQETLLFSLLFFLYLTAIILPFDIRDVHIDDVHHSTVPQRIDIPLTKLLGTVLLIGFTAGNIGYRFIAVDNWIFHIAVALQLLFLLFTSEKRGYFFFGCIDLLMMLLGWSYLL</sequence>
<feature type="transmembrane region" description="Helical" evidence="1">
    <location>
        <begin position="251"/>
        <end position="269"/>
    </location>
</feature>
<gene>
    <name evidence="2" type="ORF">H9Y05_08225</name>
</gene>
<dbReference type="EMBL" id="JACVEL010000004">
    <property type="protein sequence ID" value="MBC9812457.1"/>
    <property type="molecule type" value="Genomic_DNA"/>
</dbReference>
<evidence type="ECO:0000256" key="1">
    <source>
        <dbReference type="SAM" id="Phobius"/>
    </source>
</evidence>
<dbReference type="RefSeq" id="WP_216714010.1">
    <property type="nucleotide sequence ID" value="NZ_JACVEL010000004.1"/>
</dbReference>
<feature type="transmembrane region" description="Helical" evidence="1">
    <location>
        <begin position="71"/>
        <end position="98"/>
    </location>
</feature>